<evidence type="ECO:0000256" key="7">
    <source>
        <dbReference type="PIRSR" id="PIRSR000216-1"/>
    </source>
</evidence>
<feature type="binding site" evidence="7">
    <location>
        <position position="93"/>
    </location>
    <ligand>
        <name>[2Fe-2S] cluster</name>
        <dbReference type="ChEBI" id="CHEBI:190135"/>
    </ligand>
</feature>
<accession>A0AAE2VDF3</accession>
<proteinExistence type="inferred from homology"/>
<dbReference type="InterPro" id="IPR036249">
    <property type="entry name" value="Thioredoxin-like_sf"/>
</dbReference>
<evidence type="ECO:0000313" key="8">
    <source>
        <dbReference type="EMBL" id="MBK1854549.1"/>
    </source>
</evidence>
<evidence type="ECO:0000256" key="4">
    <source>
        <dbReference type="ARBA" id="ARBA00023004"/>
    </source>
</evidence>
<feature type="binding site" evidence="7">
    <location>
        <position position="143"/>
    </location>
    <ligand>
        <name>[2Fe-2S] cluster</name>
        <dbReference type="ChEBI" id="CHEBI:190135"/>
    </ligand>
</feature>
<keyword evidence="5 7" id="KW-0411">Iron-sulfur</keyword>
<dbReference type="GO" id="GO:0046872">
    <property type="term" value="F:metal ion binding"/>
    <property type="evidence" value="ECO:0007669"/>
    <property type="project" value="UniProtKB-KW"/>
</dbReference>
<sequence length="177" mass="19608">MDTATTTFPPFAASPEIEAQADERISHYPDDQKRSAVLPLLHIIQHNFGFISKEATEWVAQKLGLEPMQVYEVVSFYPGLREHAPGKFHFRVCRTLSCAMAGSAELMDRICELTGIDRSNSDSHHNPIAVSPCGKWSVEFAECLASCGTGPVCLVNDDFHEAVAPEKAEELLNRYQA</sequence>
<keyword evidence="2 7" id="KW-0001">2Fe-2S</keyword>
<dbReference type="PIRSF" id="PIRSF000216">
    <property type="entry name" value="NADH_DH_24kDa"/>
    <property type="match status" value="1"/>
</dbReference>
<protein>
    <submittedName>
        <fullName evidence="8">NAD(P)H-dependent oxidoreductase subunit E</fullName>
    </submittedName>
</protein>
<evidence type="ECO:0000256" key="6">
    <source>
        <dbReference type="ARBA" id="ARBA00034078"/>
    </source>
</evidence>
<gene>
    <name evidence="8" type="ORF">JIN83_06235</name>
</gene>
<dbReference type="Gene3D" id="3.40.30.10">
    <property type="entry name" value="Glutaredoxin"/>
    <property type="match status" value="1"/>
</dbReference>
<keyword evidence="9" id="KW-1185">Reference proteome</keyword>
<dbReference type="SUPFAM" id="SSF52833">
    <property type="entry name" value="Thioredoxin-like"/>
    <property type="match status" value="1"/>
</dbReference>
<feature type="binding site" evidence="7">
    <location>
        <position position="147"/>
    </location>
    <ligand>
        <name>[2Fe-2S] cluster</name>
        <dbReference type="ChEBI" id="CHEBI:190135"/>
    </ligand>
</feature>
<evidence type="ECO:0000256" key="5">
    <source>
        <dbReference type="ARBA" id="ARBA00023014"/>
    </source>
</evidence>
<feature type="binding site" evidence="7">
    <location>
        <position position="98"/>
    </location>
    <ligand>
        <name>[2Fe-2S] cluster</name>
        <dbReference type="ChEBI" id="CHEBI:190135"/>
    </ligand>
</feature>
<dbReference type="CDD" id="cd03064">
    <property type="entry name" value="TRX_Fd_NuoE"/>
    <property type="match status" value="1"/>
</dbReference>
<comment type="cofactor">
    <cofactor evidence="6">
        <name>[2Fe-2S] cluster</name>
        <dbReference type="ChEBI" id="CHEBI:190135"/>
    </cofactor>
</comment>
<dbReference type="InterPro" id="IPR041921">
    <property type="entry name" value="NuoE_N"/>
</dbReference>
<dbReference type="EMBL" id="JAENIG010000003">
    <property type="protein sequence ID" value="MBK1854549.1"/>
    <property type="molecule type" value="Genomic_DNA"/>
</dbReference>
<dbReference type="GO" id="GO:0051537">
    <property type="term" value="F:2 iron, 2 sulfur cluster binding"/>
    <property type="evidence" value="ECO:0007669"/>
    <property type="project" value="UniProtKB-KW"/>
</dbReference>
<organism evidence="8 9">
    <name type="scientific">Oceaniferula flava</name>
    <dbReference type="NCBI Taxonomy" id="2800421"/>
    <lineage>
        <taxon>Bacteria</taxon>
        <taxon>Pseudomonadati</taxon>
        <taxon>Verrucomicrobiota</taxon>
        <taxon>Verrucomicrobiia</taxon>
        <taxon>Verrucomicrobiales</taxon>
        <taxon>Verrucomicrobiaceae</taxon>
        <taxon>Oceaniferula</taxon>
    </lineage>
</organism>
<dbReference type="InterPro" id="IPR002023">
    <property type="entry name" value="NuoE-like"/>
</dbReference>
<dbReference type="GO" id="GO:0003954">
    <property type="term" value="F:NADH dehydrogenase activity"/>
    <property type="evidence" value="ECO:0007669"/>
    <property type="project" value="TreeGrafter"/>
</dbReference>
<keyword evidence="3 7" id="KW-0479">Metal-binding</keyword>
<dbReference type="FunFam" id="1.10.10.1590:FF:000001">
    <property type="entry name" value="NADH-quinone oxidoreductase subunit E"/>
    <property type="match status" value="1"/>
</dbReference>
<dbReference type="PANTHER" id="PTHR10371:SF3">
    <property type="entry name" value="NADH DEHYDROGENASE [UBIQUINONE] FLAVOPROTEIN 2, MITOCHONDRIAL"/>
    <property type="match status" value="1"/>
</dbReference>
<dbReference type="Proteomes" id="UP000634206">
    <property type="component" value="Unassembled WGS sequence"/>
</dbReference>
<comment type="caution">
    <text evidence="8">The sequence shown here is derived from an EMBL/GenBank/DDBJ whole genome shotgun (WGS) entry which is preliminary data.</text>
</comment>
<evidence type="ECO:0000313" key="9">
    <source>
        <dbReference type="Proteomes" id="UP000634206"/>
    </source>
</evidence>
<dbReference type="Pfam" id="PF01257">
    <property type="entry name" value="2Fe-2S_thioredx"/>
    <property type="match status" value="1"/>
</dbReference>
<dbReference type="Gene3D" id="1.10.10.1590">
    <property type="entry name" value="NADH-quinone oxidoreductase subunit E"/>
    <property type="match status" value="1"/>
</dbReference>
<reference evidence="8" key="1">
    <citation type="submission" date="2021-01" db="EMBL/GenBank/DDBJ databases">
        <title>Modified the classification status of verrucomicrobia.</title>
        <authorList>
            <person name="Feng X."/>
        </authorList>
    </citation>
    <scope>NUCLEOTIDE SEQUENCE</scope>
    <source>
        <strain evidence="8">5K15</strain>
    </source>
</reference>
<dbReference type="InterPro" id="IPR042128">
    <property type="entry name" value="NuoE_dom"/>
</dbReference>
<dbReference type="AlphaFoldDB" id="A0AAE2VDF3"/>
<keyword evidence="4 7" id="KW-0408">Iron</keyword>
<dbReference type="RefSeq" id="WP_309489156.1">
    <property type="nucleotide sequence ID" value="NZ_JAENIG010000003.1"/>
</dbReference>
<comment type="similarity">
    <text evidence="1">Belongs to the complex I 24 kDa subunit family.</text>
</comment>
<evidence type="ECO:0000256" key="1">
    <source>
        <dbReference type="ARBA" id="ARBA00010643"/>
    </source>
</evidence>
<dbReference type="PANTHER" id="PTHR10371">
    <property type="entry name" value="NADH DEHYDROGENASE UBIQUINONE FLAVOPROTEIN 2, MITOCHONDRIAL"/>
    <property type="match status" value="1"/>
</dbReference>
<evidence type="ECO:0000256" key="3">
    <source>
        <dbReference type="ARBA" id="ARBA00022723"/>
    </source>
</evidence>
<name>A0AAE2VDF3_9BACT</name>
<evidence type="ECO:0000256" key="2">
    <source>
        <dbReference type="ARBA" id="ARBA00022714"/>
    </source>
</evidence>
<comment type="cofactor">
    <cofactor evidence="7">
        <name>[2Fe-2S] cluster</name>
        <dbReference type="ChEBI" id="CHEBI:190135"/>
    </cofactor>
    <text evidence="7">Binds 1 [2Fe-2S] cluster.</text>
</comment>